<dbReference type="EMBL" id="JABBWM010000001">
    <property type="protein sequence ID" value="KAG2120472.1"/>
    <property type="molecule type" value="Genomic_DNA"/>
</dbReference>
<feature type="domain" description="Phosphatase tensin-type" evidence="5">
    <location>
        <begin position="16"/>
        <end position="267"/>
    </location>
</feature>
<feature type="compositionally biased region" description="Polar residues" evidence="3">
    <location>
        <begin position="454"/>
        <end position="465"/>
    </location>
</feature>
<evidence type="ECO:0000256" key="2">
    <source>
        <dbReference type="ARBA" id="ARBA00022801"/>
    </source>
</evidence>
<feature type="domain" description="Tyrosine specific protein phosphatases" evidence="4">
    <location>
        <begin position="102"/>
        <end position="145"/>
    </location>
</feature>
<evidence type="ECO:0000256" key="3">
    <source>
        <dbReference type="SAM" id="MobiDB-lite"/>
    </source>
</evidence>
<evidence type="ECO:0000313" key="7">
    <source>
        <dbReference type="Proteomes" id="UP000823399"/>
    </source>
</evidence>
<evidence type="ECO:0000259" key="4">
    <source>
        <dbReference type="PROSITE" id="PS50056"/>
    </source>
</evidence>
<reference evidence="6" key="1">
    <citation type="journal article" date="2020" name="New Phytol.">
        <title>Comparative genomics reveals dynamic genome evolution in host specialist ectomycorrhizal fungi.</title>
        <authorList>
            <person name="Lofgren L.A."/>
            <person name="Nguyen N.H."/>
            <person name="Vilgalys R."/>
            <person name="Ruytinx J."/>
            <person name="Liao H.L."/>
            <person name="Branco S."/>
            <person name="Kuo A."/>
            <person name="LaButti K."/>
            <person name="Lipzen A."/>
            <person name="Andreopoulos W."/>
            <person name="Pangilinan J."/>
            <person name="Riley R."/>
            <person name="Hundley H."/>
            <person name="Na H."/>
            <person name="Barry K."/>
            <person name="Grigoriev I.V."/>
            <person name="Stajich J.E."/>
            <person name="Kennedy P.G."/>
        </authorList>
    </citation>
    <scope>NUCLEOTIDE SEQUENCE</scope>
    <source>
        <strain evidence="6">FC423</strain>
    </source>
</reference>
<dbReference type="EC" id="3.1.3.67" evidence="1"/>
<dbReference type="AlphaFoldDB" id="A0A9P7K1E2"/>
<dbReference type="GO" id="GO:0016314">
    <property type="term" value="F:phosphatidylinositol-3,4,5-trisphosphate 3-phosphatase activity"/>
    <property type="evidence" value="ECO:0007669"/>
    <property type="project" value="UniProtKB-EC"/>
</dbReference>
<dbReference type="InterPro" id="IPR029021">
    <property type="entry name" value="Prot-tyrosine_phosphatase-like"/>
</dbReference>
<dbReference type="InterPro" id="IPR000387">
    <property type="entry name" value="Tyr_Pase_dom"/>
</dbReference>
<dbReference type="GO" id="GO:0043491">
    <property type="term" value="P:phosphatidylinositol 3-kinase/protein kinase B signal transduction"/>
    <property type="evidence" value="ECO:0007669"/>
    <property type="project" value="TreeGrafter"/>
</dbReference>
<dbReference type="GO" id="GO:0048870">
    <property type="term" value="P:cell motility"/>
    <property type="evidence" value="ECO:0007669"/>
    <property type="project" value="TreeGrafter"/>
</dbReference>
<feature type="region of interest" description="Disordered" evidence="3">
    <location>
        <begin position="446"/>
        <end position="465"/>
    </location>
</feature>
<dbReference type="InterPro" id="IPR016130">
    <property type="entry name" value="Tyr_Pase_AS"/>
</dbReference>
<dbReference type="GO" id="GO:0051896">
    <property type="term" value="P:regulation of phosphatidylinositol 3-kinase/protein kinase B signal transduction"/>
    <property type="evidence" value="ECO:0007669"/>
    <property type="project" value="TreeGrafter"/>
</dbReference>
<dbReference type="GO" id="GO:0042995">
    <property type="term" value="C:cell projection"/>
    <property type="evidence" value="ECO:0007669"/>
    <property type="project" value="TreeGrafter"/>
</dbReference>
<dbReference type="InterPro" id="IPR051281">
    <property type="entry name" value="Dual-spec_lipid-protein_phosph"/>
</dbReference>
<evidence type="ECO:0000313" key="6">
    <source>
        <dbReference type="EMBL" id="KAG2120472.1"/>
    </source>
</evidence>
<organism evidence="6 7">
    <name type="scientific">Suillus discolor</name>
    <dbReference type="NCBI Taxonomy" id="1912936"/>
    <lineage>
        <taxon>Eukaryota</taxon>
        <taxon>Fungi</taxon>
        <taxon>Dikarya</taxon>
        <taxon>Basidiomycota</taxon>
        <taxon>Agaricomycotina</taxon>
        <taxon>Agaricomycetes</taxon>
        <taxon>Agaricomycetidae</taxon>
        <taxon>Boletales</taxon>
        <taxon>Suillineae</taxon>
        <taxon>Suillaceae</taxon>
        <taxon>Suillus</taxon>
    </lineage>
</organism>
<dbReference type="Gene3D" id="3.90.190.10">
    <property type="entry name" value="Protein tyrosine phosphatase superfamily"/>
    <property type="match status" value="1"/>
</dbReference>
<dbReference type="PROSITE" id="PS50056">
    <property type="entry name" value="TYR_PHOSPHATASE_2"/>
    <property type="match status" value="1"/>
</dbReference>
<dbReference type="PROSITE" id="PS51181">
    <property type="entry name" value="PPASE_TENSIN"/>
    <property type="match status" value="1"/>
</dbReference>
<feature type="region of interest" description="Disordered" evidence="3">
    <location>
        <begin position="186"/>
        <end position="219"/>
    </location>
</feature>
<accession>A0A9P7K1E2</accession>
<dbReference type="InterPro" id="IPR029023">
    <property type="entry name" value="Tensin_phosphatase"/>
</dbReference>
<feature type="compositionally biased region" description="Polar residues" evidence="3">
    <location>
        <begin position="207"/>
        <end position="219"/>
    </location>
</feature>
<dbReference type="RefSeq" id="XP_041299848.1">
    <property type="nucleotide sequence ID" value="XM_041434753.1"/>
</dbReference>
<proteinExistence type="predicted"/>
<dbReference type="PROSITE" id="PS00383">
    <property type="entry name" value="TYR_PHOSPHATASE_1"/>
    <property type="match status" value="1"/>
</dbReference>
<keyword evidence="2" id="KW-0378">Hydrolase</keyword>
<name>A0A9P7K1E2_9AGAM</name>
<dbReference type="GO" id="GO:0005634">
    <property type="term" value="C:nucleus"/>
    <property type="evidence" value="ECO:0007669"/>
    <property type="project" value="TreeGrafter"/>
</dbReference>
<dbReference type="GO" id="GO:0046856">
    <property type="term" value="P:phosphatidylinositol dephosphorylation"/>
    <property type="evidence" value="ECO:0007669"/>
    <property type="project" value="TreeGrafter"/>
</dbReference>
<evidence type="ECO:0000259" key="5">
    <source>
        <dbReference type="PROSITE" id="PS51181"/>
    </source>
</evidence>
<dbReference type="GO" id="GO:0005886">
    <property type="term" value="C:plasma membrane"/>
    <property type="evidence" value="ECO:0007669"/>
    <property type="project" value="TreeGrafter"/>
</dbReference>
<dbReference type="GO" id="GO:0005829">
    <property type="term" value="C:cytosol"/>
    <property type="evidence" value="ECO:0007669"/>
    <property type="project" value="TreeGrafter"/>
</dbReference>
<sequence length="582" mass="65103">MAEFLRRLVSGGKARFKDPNLDLELDLAYVTDQVIVMGYPAAGIEGFYRNRREDAQRFLTARHGSDFWVFNFCPVRENFYDKSVFGGRVSRYPFPDHHTPPLAILPLVSREMHAWVTVSKDRVAALHCKAGKGRSGMLVCAYLLSLDTFSPPFSENSYFEKDWVAVRVDDCMQVIPNDAVLEELGEATVPPPSIVEETSPESRDESQSMPSKPSAPTLQQVLDLHTSRRMKASSISTNTSSAKPRAGVSIPSQRRWLLYWSRLLAGQGPPGMWGLSDMKPGLRNGSNSSSILTRKVRITEISLRLREISGIKAGLVRAASLLMDRGKDGNGLVGPRNNRVWASLARYDDDLVDALERWEQSTRDSTNLGRRKSESSESVSGIFASDKWDKEKMIRTFARMGDDGKRPSEMNSADESVKVCRYVLCPLNEECWVEISKAPLRQEETRDLEPSVKSEMTSTDSISQSVTNTRVGRSGIVVDADRELRIKLYMGQVFMAWLWFIPAFHIAPETRSSSFILPRDDLDFPIGIGKDIMDVELKMEWCQEEVDDTQVETAQTDSPSPGVETVVASLAGGVEVSQALER</sequence>
<gene>
    <name evidence="6" type="ORF">F5147DRAFT_662062</name>
</gene>
<dbReference type="Proteomes" id="UP000823399">
    <property type="component" value="Unassembled WGS sequence"/>
</dbReference>
<comment type="caution">
    <text evidence="6">The sequence shown here is derived from an EMBL/GenBank/DDBJ whole genome shotgun (WGS) entry which is preliminary data.</text>
</comment>
<dbReference type="SUPFAM" id="SSF52799">
    <property type="entry name" value="(Phosphotyrosine protein) phosphatases II"/>
    <property type="match status" value="1"/>
</dbReference>
<evidence type="ECO:0000256" key="1">
    <source>
        <dbReference type="ARBA" id="ARBA00013015"/>
    </source>
</evidence>
<keyword evidence="7" id="KW-1185">Reference proteome</keyword>
<dbReference type="PANTHER" id="PTHR12305">
    <property type="entry name" value="PHOSPHATASE WITH HOMOLOGY TO TENSIN"/>
    <property type="match status" value="1"/>
</dbReference>
<protein>
    <recommendedName>
        <fullName evidence="1">phosphatidylinositol-3,4,5-trisphosphate 3-phosphatase</fullName>
        <ecNumber evidence="1">3.1.3.67</ecNumber>
    </recommendedName>
</protein>
<dbReference type="PANTHER" id="PTHR12305:SF81">
    <property type="entry name" value="PHOSPHATIDYLINOSITOL 3,4,5-TRISPHOSPHATE 3-PHOSPHATASE AND DUAL-SPECIFICITY PROTEIN PHOSPHATASE PTEN"/>
    <property type="match status" value="1"/>
</dbReference>
<dbReference type="GeneID" id="64697012"/>
<dbReference type="GO" id="GO:0004725">
    <property type="term" value="F:protein tyrosine phosphatase activity"/>
    <property type="evidence" value="ECO:0007669"/>
    <property type="project" value="TreeGrafter"/>
</dbReference>
<dbReference type="OrthoDB" id="5632at2759"/>